<organism evidence="4 5">
    <name type="scientific">Hondaea fermentalgiana</name>
    <dbReference type="NCBI Taxonomy" id="2315210"/>
    <lineage>
        <taxon>Eukaryota</taxon>
        <taxon>Sar</taxon>
        <taxon>Stramenopiles</taxon>
        <taxon>Bigyra</taxon>
        <taxon>Labyrinthulomycetes</taxon>
        <taxon>Thraustochytrida</taxon>
        <taxon>Thraustochytriidae</taxon>
        <taxon>Hondaea</taxon>
    </lineage>
</organism>
<dbReference type="InterPro" id="IPR036305">
    <property type="entry name" value="RGS_sf"/>
</dbReference>
<feature type="region of interest" description="Disordered" evidence="2">
    <location>
        <begin position="147"/>
        <end position="190"/>
    </location>
</feature>
<dbReference type="InterPro" id="IPR027267">
    <property type="entry name" value="AH/BAR_dom_sf"/>
</dbReference>
<feature type="coiled-coil region" evidence="1">
    <location>
        <begin position="472"/>
        <end position="529"/>
    </location>
</feature>
<dbReference type="InParanoid" id="A0A2R5GPT0"/>
<evidence type="ECO:0000313" key="4">
    <source>
        <dbReference type="EMBL" id="GBG30351.1"/>
    </source>
</evidence>
<dbReference type="Pfam" id="PF00615">
    <property type="entry name" value="RGS"/>
    <property type="match status" value="1"/>
</dbReference>
<accession>A0A2R5GPT0</accession>
<dbReference type="AlphaFoldDB" id="A0A2R5GPT0"/>
<evidence type="ECO:0000313" key="5">
    <source>
        <dbReference type="Proteomes" id="UP000241890"/>
    </source>
</evidence>
<gene>
    <name evidence="4" type="ORF">FCC1311_065702</name>
</gene>
<evidence type="ECO:0000256" key="1">
    <source>
        <dbReference type="SAM" id="Coils"/>
    </source>
</evidence>
<name>A0A2R5GPT0_9STRA</name>
<reference evidence="4 5" key="1">
    <citation type="submission" date="2017-12" db="EMBL/GenBank/DDBJ databases">
        <title>Sequencing, de novo assembly and annotation of complete genome of a new Thraustochytrid species, strain FCC1311.</title>
        <authorList>
            <person name="Sedici K."/>
            <person name="Godart F."/>
            <person name="Aiese Cigliano R."/>
            <person name="Sanseverino W."/>
            <person name="Barakat M."/>
            <person name="Ortet P."/>
            <person name="Marechal E."/>
            <person name="Cagnac O."/>
            <person name="Amato A."/>
        </authorList>
    </citation>
    <scope>NUCLEOTIDE SEQUENCE [LARGE SCALE GENOMIC DNA]</scope>
</reference>
<sequence>MASAVEVLLQGWAERASADFAVADAAALENDMLGPKKAEYFAFVRVGEGDKSSFSLRFYGAQPGSNENVLCASVAAVLARTPAGSRAKLVANVDLSKQTQVTSSGERLTLSTLERTMILTDDPKNEPSTMLLYEYLHQTMTDISSRSTLASRVTKRLSRPNSSRRGPRAVGSQSTPPSGRRVTLRKNKMQERTRDIRTLADILGSSELRAEFKAFLKYAFAEENLEFVEAVEEFSRVQDQDERNQKFAAIVEEFIKESSPRQVNLPSFMSRMIVDSLADLEETGTPVPPDVFAPSLREIESLMFRNFFSTFVTQVEQRARRAAQAQEMAGSFFSIWTHAGLSGYNKLMVDFKPRISQIASVLGFLTELQGTSERYASQLQKLAGRYANMQQTSPFAGSLADNGGPAEGTLDRAVFQLFAMVHKRELLVREEAHDLELYGIAPLRELQATVSTSVQSIFDDHLPTVQRMVDSRAKLQNAIQEEAAAFNRAEAVRGEVKNGKPTKRQQAQLKKLDTECEQLVATREACELEVSGIEDVSGEAMMGAFDMLESLELHRLDTMRDTLTQIVLADRSSTERRGLMVQSLLFDCVEMNPVKELVSHARAIRERSEGSSLPLSEVVATLAATS</sequence>
<keyword evidence="1" id="KW-0175">Coiled coil</keyword>
<dbReference type="PANTHER" id="PTHR10845">
    <property type="entry name" value="REGULATOR OF G PROTEIN SIGNALING"/>
    <property type="match status" value="1"/>
</dbReference>
<proteinExistence type="predicted"/>
<dbReference type="PROSITE" id="PS50132">
    <property type="entry name" value="RGS"/>
    <property type="match status" value="1"/>
</dbReference>
<dbReference type="SMART" id="SM00315">
    <property type="entry name" value="RGS"/>
    <property type="match status" value="1"/>
</dbReference>
<dbReference type="SUPFAM" id="SSF48097">
    <property type="entry name" value="Regulator of G-protein signaling, RGS"/>
    <property type="match status" value="1"/>
</dbReference>
<feature type="domain" description="RGS" evidence="3">
    <location>
        <begin position="198"/>
        <end position="312"/>
    </location>
</feature>
<dbReference type="Gene3D" id="1.10.167.10">
    <property type="entry name" value="Regulator of G-protein Signalling 4, domain 2"/>
    <property type="match status" value="1"/>
</dbReference>
<evidence type="ECO:0000256" key="2">
    <source>
        <dbReference type="SAM" id="MobiDB-lite"/>
    </source>
</evidence>
<keyword evidence="5" id="KW-1185">Reference proteome</keyword>
<evidence type="ECO:0000259" key="3">
    <source>
        <dbReference type="PROSITE" id="PS50132"/>
    </source>
</evidence>
<comment type="caution">
    <text evidence="4">The sequence shown here is derived from an EMBL/GenBank/DDBJ whole genome shotgun (WGS) entry which is preliminary data.</text>
</comment>
<dbReference type="Proteomes" id="UP000241890">
    <property type="component" value="Unassembled WGS sequence"/>
</dbReference>
<dbReference type="InterPro" id="IPR016137">
    <property type="entry name" value="RGS"/>
</dbReference>
<dbReference type="SUPFAM" id="SSF103657">
    <property type="entry name" value="BAR/IMD domain-like"/>
    <property type="match status" value="1"/>
</dbReference>
<dbReference type="PANTHER" id="PTHR10845:SF192">
    <property type="entry name" value="DOUBLE HIT, ISOFORM B"/>
    <property type="match status" value="1"/>
</dbReference>
<dbReference type="CDD" id="cd07440">
    <property type="entry name" value="RGS"/>
    <property type="match status" value="1"/>
</dbReference>
<dbReference type="Gene3D" id="1.20.1270.60">
    <property type="entry name" value="Arfaptin homology (AH) domain/BAR domain"/>
    <property type="match status" value="1"/>
</dbReference>
<dbReference type="EMBL" id="BEYU01000074">
    <property type="protein sequence ID" value="GBG30351.1"/>
    <property type="molecule type" value="Genomic_DNA"/>
</dbReference>
<dbReference type="InterPro" id="IPR044926">
    <property type="entry name" value="RGS_subdomain_2"/>
</dbReference>
<dbReference type="PRINTS" id="PR01301">
    <property type="entry name" value="RGSPROTEIN"/>
</dbReference>
<protein>
    <recommendedName>
        <fullName evidence="3">RGS domain-containing protein</fullName>
    </recommendedName>
</protein>